<keyword evidence="2" id="KW-0472">Membrane</keyword>
<organism evidence="4 5">
    <name type="scientific">Calicophoron daubneyi</name>
    <name type="common">Rumen fluke</name>
    <name type="synonym">Paramphistomum daubneyi</name>
    <dbReference type="NCBI Taxonomy" id="300641"/>
    <lineage>
        <taxon>Eukaryota</taxon>
        <taxon>Metazoa</taxon>
        <taxon>Spiralia</taxon>
        <taxon>Lophotrochozoa</taxon>
        <taxon>Platyhelminthes</taxon>
        <taxon>Trematoda</taxon>
        <taxon>Digenea</taxon>
        <taxon>Plagiorchiida</taxon>
        <taxon>Pronocephalata</taxon>
        <taxon>Paramphistomoidea</taxon>
        <taxon>Paramphistomidae</taxon>
        <taxon>Calicophoron</taxon>
    </lineage>
</organism>
<feature type="compositionally biased region" description="Polar residues" evidence="1">
    <location>
        <begin position="432"/>
        <end position="443"/>
    </location>
</feature>
<feature type="transmembrane region" description="Helical" evidence="2">
    <location>
        <begin position="340"/>
        <end position="364"/>
    </location>
</feature>
<dbReference type="EMBL" id="CAXLJL010000623">
    <property type="protein sequence ID" value="CAL5139711.1"/>
    <property type="molecule type" value="Genomic_DNA"/>
</dbReference>
<evidence type="ECO:0000256" key="1">
    <source>
        <dbReference type="SAM" id="MobiDB-lite"/>
    </source>
</evidence>
<gene>
    <name evidence="4" type="ORF">CDAUBV1_LOCUS14826</name>
</gene>
<keyword evidence="3" id="KW-0732">Signal</keyword>
<reference evidence="4" key="1">
    <citation type="submission" date="2024-06" db="EMBL/GenBank/DDBJ databases">
        <authorList>
            <person name="Liu X."/>
            <person name="Lenzi L."/>
            <person name="Haldenby T S."/>
            <person name="Uol C."/>
        </authorList>
    </citation>
    <scope>NUCLEOTIDE SEQUENCE</scope>
</reference>
<evidence type="ECO:0000313" key="5">
    <source>
        <dbReference type="Proteomes" id="UP001497525"/>
    </source>
</evidence>
<feature type="chain" id="PRO_5043618199" evidence="3">
    <location>
        <begin position="18"/>
        <end position="619"/>
    </location>
</feature>
<keyword evidence="2" id="KW-0812">Transmembrane</keyword>
<sequence>MIFIQFLFLWLPTVITSLSDQNPRHEFLPKRLNTPKNSMDYLSDSQIYFSHDNETKPLPYLTDASPCPMFCYLRPPNEEMLQCARHERKWSRPIQCRHFSNRGEIMIGDRESIRGIIPGTLKYLLYPGAELPIRTGQLSVYLNLNMVRLDIDVFQGLENAISEVRLLNTVQIDPDSLIALRHLRSFEIDSGRTPVIILNNRSEALADEWKYHNSESSMQTLPTFLRLNPLDRSIPISFNLQTRCHQCSKTNATEESPMVVVFTDARADQAEKTYRHSGFSMLFPQTCPKIEGAVGCPDELNITALQPMAKNMGTFQDNGLLVHDLTGSNIVLATTQTPSLLILLSIWCTVLTVVVVLIICLVYFCTKRISERKKPPKWIPAFCIHQPSSADDVSSNSINSAFCNKQSDLLQPEANTLLNSVMTDSQHSWNSTHKANNLSASNHSLKERGGKTPGGLLGGQMAHRSVVPSRRSVGSQTDFTEMDPDTMLYSSLRRPSMCAREYLFPDPPLRTASQYALSRVRYLGRMEPVYPRFERYTRYSVNGPGFYYPSAFGSRINQDQFRFNNGSNMTDLHILAVDDDTLDHPALTSLPPIHPFPRLGSQSPAPWRKPPHTPPAMDI</sequence>
<evidence type="ECO:0000256" key="3">
    <source>
        <dbReference type="SAM" id="SignalP"/>
    </source>
</evidence>
<keyword evidence="2" id="KW-1133">Transmembrane helix</keyword>
<accession>A0AAV2TSY6</accession>
<protein>
    <submittedName>
        <fullName evidence="4">Uncharacterized protein</fullName>
    </submittedName>
</protein>
<feature type="signal peptide" evidence="3">
    <location>
        <begin position="1"/>
        <end position="17"/>
    </location>
</feature>
<dbReference type="AlphaFoldDB" id="A0AAV2TSY6"/>
<dbReference type="Proteomes" id="UP001497525">
    <property type="component" value="Unassembled WGS sequence"/>
</dbReference>
<feature type="region of interest" description="Disordered" evidence="1">
    <location>
        <begin position="432"/>
        <end position="456"/>
    </location>
</feature>
<name>A0AAV2TSY6_CALDB</name>
<evidence type="ECO:0000313" key="4">
    <source>
        <dbReference type="EMBL" id="CAL5139711.1"/>
    </source>
</evidence>
<feature type="region of interest" description="Disordered" evidence="1">
    <location>
        <begin position="594"/>
        <end position="619"/>
    </location>
</feature>
<comment type="caution">
    <text evidence="4">The sequence shown here is derived from an EMBL/GenBank/DDBJ whole genome shotgun (WGS) entry which is preliminary data.</text>
</comment>
<proteinExistence type="predicted"/>
<evidence type="ECO:0000256" key="2">
    <source>
        <dbReference type="SAM" id="Phobius"/>
    </source>
</evidence>